<dbReference type="InterPro" id="IPR052210">
    <property type="entry name" value="LysM1-like"/>
</dbReference>
<feature type="compositionally biased region" description="Low complexity" evidence="5">
    <location>
        <begin position="31"/>
        <end position="51"/>
    </location>
</feature>
<evidence type="ECO:0000259" key="6">
    <source>
        <dbReference type="PROSITE" id="PS51782"/>
    </source>
</evidence>
<evidence type="ECO:0000313" key="8">
    <source>
        <dbReference type="Proteomes" id="UP001444661"/>
    </source>
</evidence>
<evidence type="ECO:0000256" key="4">
    <source>
        <dbReference type="ARBA" id="ARBA00044955"/>
    </source>
</evidence>
<dbReference type="Proteomes" id="UP001444661">
    <property type="component" value="Unassembled WGS sequence"/>
</dbReference>
<dbReference type="EMBL" id="JAQQWK010000002">
    <property type="protein sequence ID" value="KAK8051099.1"/>
    <property type="molecule type" value="Genomic_DNA"/>
</dbReference>
<feature type="domain" description="LysM" evidence="6">
    <location>
        <begin position="66"/>
        <end position="114"/>
    </location>
</feature>
<dbReference type="Pfam" id="PF01476">
    <property type="entry name" value="LysM"/>
    <property type="match status" value="1"/>
</dbReference>
<evidence type="ECO:0000256" key="3">
    <source>
        <dbReference type="ARBA" id="ARBA00023026"/>
    </source>
</evidence>
<feature type="region of interest" description="Disordered" evidence="5">
    <location>
        <begin position="121"/>
        <end position="146"/>
    </location>
</feature>
<protein>
    <submittedName>
        <fullName evidence="7">LysM domain-containing protein</fullName>
    </submittedName>
</protein>
<organism evidence="7 8">
    <name type="scientific">Apiospora rasikravindrae</name>
    <dbReference type="NCBI Taxonomy" id="990691"/>
    <lineage>
        <taxon>Eukaryota</taxon>
        <taxon>Fungi</taxon>
        <taxon>Dikarya</taxon>
        <taxon>Ascomycota</taxon>
        <taxon>Pezizomycotina</taxon>
        <taxon>Sordariomycetes</taxon>
        <taxon>Xylariomycetidae</taxon>
        <taxon>Amphisphaeriales</taxon>
        <taxon>Apiosporaceae</taxon>
        <taxon>Apiospora</taxon>
    </lineage>
</organism>
<keyword evidence="8" id="KW-1185">Reference proteome</keyword>
<dbReference type="PANTHER" id="PTHR34997">
    <property type="entry name" value="AM15"/>
    <property type="match status" value="1"/>
</dbReference>
<dbReference type="CDD" id="cd00118">
    <property type="entry name" value="LysM"/>
    <property type="match status" value="1"/>
</dbReference>
<comment type="similarity">
    <text evidence="4">Belongs to the secreted LysM effector family.</text>
</comment>
<dbReference type="PROSITE" id="PS51782">
    <property type="entry name" value="LYSM"/>
    <property type="match status" value="1"/>
</dbReference>
<feature type="compositionally biased region" description="Pro residues" evidence="5">
    <location>
        <begin position="121"/>
        <end position="133"/>
    </location>
</feature>
<keyword evidence="2" id="KW-0732">Signal</keyword>
<comment type="caution">
    <text evidence="7">The sequence shown here is derived from an EMBL/GenBank/DDBJ whole genome shotgun (WGS) entry which is preliminary data.</text>
</comment>
<keyword evidence="3" id="KW-0843">Virulence</keyword>
<dbReference type="Gene3D" id="3.10.350.10">
    <property type="entry name" value="LysM domain"/>
    <property type="match status" value="2"/>
</dbReference>
<dbReference type="InterPro" id="IPR036779">
    <property type="entry name" value="LysM_dom_sf"/>
</dbReference>
<feature type="region of interest" description="Disordered" evidence="5">
    <location>
        <begin position="27"/>
        <end position="59"/>
    </location>
</feature>
<evidence type="ECO:0000256" key="5">
    <source>
        <dbReference type="SAM" id="MobiDB-lite"/>
    </source>
</evidence>
<gene>
    <name evidence="7" type="ORF">PG993_002484</name>
</gene>
<dbReference type="SUPFAM" id="SSF54106">
    <property type="entry name" value="LysM domain"/>
    <property type="match status" value="1"/>
</dbReference>
<keyword evidence="1" id="KW-0147">Chitin-binding</keyword>
<evidence type="ECO:0000256" key="1">
    <source>
        <dbReference type="ARBA" id="ARBA00022669"/>
    </source>
</evidence>
<sequence>MLGEAGERCTTQVWLGYYYCVRTGAEGGSGSPTTTAQSSTTEPSSEPTAVPTPSPTHDGTVANCNRWAEAQDGDSCWKMANDAGIELSDFYAWNAVLAGGDGCDMIWPGYFYCVGVRSGPPPTTTTTEAPPPTTTTAVPPKPTQTQAGIPANCNKFARAPVSGASCWQLANDNGISLGQFFSLNPVVGSQGENCGTQIWPEYYYCVGLSG</sequence>
<reference evidence="7 8" key="1">
    <citation type="submission" date="2023-01" db="EMBL/GenBank/DDBJ databases">
        <title>Analysis of 21 Apiospora genomes using comparative genomics revels a genus with tremendous synthesis potential of carbohydrate active enzymes and secondary metabolites.</title>
        <authorList>
            <person name="Sorensen T."/>
        </authorList>
    </citation>
    <scope>NUCLEOTIDE SEQUENCE [LARGE SCALE GENOMIC DNA]</scope>
    <source>
        <strain evidence="7 8">CBS 33761</strain>
    </source>
</reference>
<dbReference type="InterPro" id="IPR018392">
    <property type="entry name" value="LysM"/>
</dbReference>
<accession>A0ABR1TWT3</accession>
<dbReference type="PANTHER" id="PTHR34997:SF2">
    <property type="entry name" value="LYSM DOMAIN-CONTAINING PROTEIN-RELATED"/>
    <property type="match status" value="1"/>
</dbReference>
<proteinExistence type="inferred from homology"/>
<name>A0ABR1TWT3_9PEZI</name>
<evidence type="ECO:0000313" key="7">
    <source>
        <dbReference type="EMBL" id="KAK8051099.1"/>
    </source>
</evidence>
<evidence type="ECO:0000256" key="2">
    <source>
        <dbReference type="ARBA" id="ARBA00022729"/>
    </source>
</evidence>